<evidence type="ECO:0000259" key="11">
    <source>
        <dbReference type="Pfam" id="PF00899"/>
    </source>
</evidence>
<keyword evidence="5" id="KW-0547">Nucleotide-binding</keyword>
<evidence type="ECO:0000256" key="1">
    <source>
        <dbReference type="ARBA" id="ARBA00004167"/>
    </source>
</evidence>
<dbReference type="Pfam" id="PF00899">
    <property type="entry name" value="ThiF"/>
    <property type="match status" value="1"/>
</dbReference>
<dbReference type="GO" id="GO:0061504">
    <property type="term" value="P:cyclic threonylcarbamoyladenosine biosynthetic process"/>
    <property type="evidence" value="ECO:0007669"/>
    <property type="project" value="TreeGrafter"/>
</dbReference>
<evidence type="ECO:0000256" key="10">
    <source>
        <dbReference type="ARBA" id="ARBA00083375"/>
    </source>
</evidence>
<evidence type="ECO:0000256" key="5">
    <source>
        <dbReference type="ARBA" id="ARBA00022741"/>
    </source>
</evidence>
<keyword evidence="6" id="KW-0067">ATP-binding</keyword>
<keyword evidence="7" id="KW-1133">Transmembrane helix</keyword>
<accession>A0A451D1I9</accession>
<dbReference type="Gene3D" id="3.40.50.720">
    <property type="entry name" value="NAD(P)-binding Rossmann-like Domain"/>
    <property type="match status" value="1"/>
</dbReference>
<evidence type="ECO:0000256" key="9">
    <source>
        <dbReference type="ARBA" id="ARBA00074884"/>
    </source>
</evidence>
<evidence type="ECO:0000313" key="12">
    <source>
        <dbReference type="EMBL" id="VFP79470.1"/>
    </source>
</evidence>
<dbReference type="InterPro" id="IPR045886">
    <property type="entry name" value="ThiF/MoeB/HesA"/>
</dbReference>
<dbReference type="GO" id="GO:0008641">
    <property type="term" value="F:ubiquitin-like modifier activating enzyme activity"/>
    <property type="evidence" value="ECO:0007669"/>
    <property type="project" value="InterPro"/>
</dbReference>
<comment type="similarity">
    <text evidence="2">Belongs to the HesA/MoeB/ThiF family.</text>
</comment>
<evidence type="ECO:0000256" key="4">
    <source>
        <dbReference type="ARBA" id="ARBA00022692"/>
    </source>
</evidence>
<organism evidence="12 13">
    <name type="scientific">Candidatus Erwinia haradaeae</name>
    <dbReference type="NCBI Taxonomy" id="1922217"/>
    <lineage>
        <taxon>Bacteria</taxon>
        <taxon>Pseudomonadati</taxon>
        <taxon>Pseudomonadota</taxon>
        <taxon>Gammaproteobacteria</taxon>
        <taxon>Enterobacterales</taxon>
        <taxon>Erwiniaceae</taxon>
        <taxon>Erwinia</taxon>
    </lineage>
</organism>
<dbReference type="EMBL" id="LR217703">
    <property type="protein sequence ID" value="VFP79470.1"/>
    <property type="molecule type" value="Genomic_DNA"/>
</dbReference>
<gene>
    <name evidence="12" type="primary">tcdA</name>
    <name evidence="12" type="ORF">ERCICUMA2628_018</name>
</gene>
<dbReference type="FunFam" id="3.40.50.720:FF:000096">
    <property type="entry name" value="tRNA cyclic N6-threonylcarbamoyladenosine(37) synthase TcdA"/>
    <property type="match status" value="1"/>
</dbReference>
<evidence type="ECO:0000256" key="8">
    <source>
        <dbReference type="ARBA" id="ARBA00023136"/>
    </source>
</evidence>
<dbReference type="InterPro" id="IPR035985">
    <property type="entry name" value="Ubiquitin-activating_enz"/>
</dbReference>
<dbReference type="InterPro" id="IPR000594">
    <property type="entry name" value="ThiF_NAD_FAD-bd"/>
</dbReference>
<keyword evidence="8" id="KW-0472">Membrane</keyword>
<dbReference type="CDD" id="cd00755">
    <property type="entry name" value="YgdL_like"/>
    <property type="match status" value="1"/>
</dbReference>
<keyword evidence="4" id="KW-0812">Transmembrane</keyword>
<sequence>MQMLSSSWQKRFSGISRVYGKHSLPLFAKKHICIVGIGGVGSWAAEALTRSGIGNLTLIDMDDICVTNTNRQIHTLQTNIGRSKNKTMSERIKNINPECHITCIDDFLTTTNISTFINHNFSYVIDAIDNAAIKAELVSWCYYNHIPLITIGGAGGKINPTKIQISDLSKTIQDPLCAALRKRLKDKFKIMKNTNGNLKIDCVFSTEPILYQQKDGSVSTLRNKNYKIQRLDCEKGLGSVSMVTATFGFIAVSHILHTILEKST</sequence>
<dbReference type="GO" id="GO:0005524">
    <property type="term" value="F:ATP binding"/>
    <property type="evidence" value="ECO:0007669"/>
    <property type="project" value="UniProtKB-KW"/>
</dbReference>
<dbReference type="RefSeq" id="WP_157993276.1">
    <property type="nucleotide sequence ID" value="NZ_LR217703.1"/>
</dbReference>
<dbReference type="AlphaFoldDB" id="A0A451D1I9"/>
<comment type="subcellular location">
    <subcellularLocation>
        <location evidence="1">Membrane</location>
        <topology evidence="1">Single-pass membrane protein</topology>
    </subcellularLocation>
</comment>
<keyword evidence="3 12" id="KW-0436">Ligase</keyword>
<dbReference type="SUPFAM" id="SSF69572">
    <property type="entry name" value="Activating enzymes of the ubiquitin-like proteins"/>
    <property type="match status" value="1"/>
</dbReference>
<evidence type="ECO:0000256" key="7">
    <source>
        <dbReference type="ARBA" id="ARBA00022989"/>
    </source>
</evidence>
<name>A0A451D1I9_9GAMM</name>
<evidence type="ECO:0000256" key="2">
    <source>
        <dbReference type="ARBA" id="ARBA00009919"/>
    </source>
</evidence>
<dbReference type="OrthoDB" id="9804150at2"/>
<feature type="domain" description="THIF-type NAD/FAD binding fold" evidence="11">
    <location>
        <begin position="28"/>
        <end position="262"/>
    </location>
</feature>
<dbReference type="GO" id="GO:0061503">
    <property type="term" value="F:tRNA threonylcarbamoyladenosine dehydratase"/>
    <property type="evidence" value="ECO:0007669"/>
    <property type="project" value="TreeGrafter"/>
</dbReference>
<dbReference type="GO" id="GO:0016020">
    <property type="term" value="C:membrane"/>
    <property type="evidence" value="ECO:0007669"/>
    <property type="project" value="UniProtKB-SubCell"/>
</dbReference>
<dbReference type="NCBIfam" id="NF011696">
    <property type="entry name" value="PRK15116.1"/>
    <property type="match status" value="1"/>
</dbReference>
<evidence type="ECO:0000313" key="13">
    <source>
        <dbReference type="Proteomes" id="UP000294412"/>
    </source>
</evidence>
<reference evidence="12 13" key="1">
    <citation type="submission" date="2019-02" db="EMBL/GenBank/DDBJ databases">
        <authorList>
            <person name="Manzano-Marin A."/>
            <person name="Manzano-Marin A."/>
        </authorList>
    </citation>
    <scope>NUCLEOTIDE SEQUENCE [LARGE SCALE GENOMIC DNA]</scope>
    <source>
        <strain evidence="12 13">ErCicuneomaculata</strain>
    </source>
</reference>
<proteinExistence type="inferred from homology"/>
<evidence type="ECO:0000256" key="6">
    <source>
        <dbReference type="ARBA" id="ARBA00022840"/>
    </source>
</evidence>
<dbReference type="Proteomes" id="UP000294412">
    <property type="component" value="Chromosome"/>
</dbReference>
<evidence type="ECO:0000256" key="3">
    <source>
        <dbReference type="ARBA" id="ARBA00022598"/>
    </source>
</evidence>
<dbReference type="PANTHER" id="PTHR43267:SF1">
    <property type="entry name" value="TRNA THREONYLCARBAMOYLADENOSINE DEHYDRATASE"/>
    <property type="match status" value="1"/>
</dbReference>
<dbReference type="PANTHER" id="PTHR43267">
    <property type="entry name" value="TRNA THREONYLCARBAMOYLADENOSINE DEHYDRATASE"/>
    <property type="match status" value="1"/>
</dbReference>
<protein>
    <recommendedName>
        <fullName evidence="9">tRNA threonylcarbamoyladenosine dehydratase</fullName>
    </recommendedName>
    <alternativeName>
        <fullName evidence="10">t(6)A37 dehydratase</fullName>
    </alternativeName>
</protein>